<evidence type="ECO:0000256" key="8">
    <source>
        <dbReference type="ARBA" id="ARBA00023163"/>
    </source>
</evidence>
<proteinExistence type="inferred from homology"/>
<evidence type="ECO:0000256" key="3">
    <source>
        <dbReference type="ARBA" id="ARBA00011738"/>
    </source>
</evidence>
<evidence type="ECO:0000256" key="6">
    <source>
        <dbReference type="ARBA" id="ARBA00023015"/>
    </source>
</evidence>
<dbReference type="InterPro" id="IPR001367">
    <property type="entry name" value="Fe_dep_repressor"/>
</dbReference>
<dbReference type="Proteomes" id="UP000269669">
    <property type="component" value="Unassembled WGS sequence"/>
</dbReference>
<dbReference type="SMART" id="SM00529">
    <property type="entry name" value="HTH_DTXR"/>
    <property type="match status" value="1"/>
</dbReference>
<dbReference type="SUPFAM" id="SSF50037">
    <property type="entry name" value="C-terminal domain of transcriptional repressors"/>
    <property type="match status" value="1"/>
</dbReference>
<dbReference type="GO" id="GO:0005737">
    <property type="term" value="C:cytoplasm"/>
    <property type="evidence" value="ECO:0007669"/>
    <property type="project" value="UniProtKB-SubCell"/>
</dbReference>
<dbReference type="Pfam" id="PF01325">
    <property type="entry name" value="Fe_dep_repress"/>
    <property type="match status" value="1"/>
</dbReference>
<comment type="subcellular location">
    <subcellularLocation>
        <location evidence="1">Cytoplasm</location>
    </subcellularLocation>
</comment>
<dbReference type="SMART" id="SM00899">
    <property type="entry name" value="FeoA"/>
    <property type="match status" value="1"/>
</dbReference>
<comment type="similarity">
    <text evidence="2">Belongs to the DtxR/MntR family.</text>
</comment>
<evidence type="ECO:0000256" key="9">
    <source>
        <dbReference type="ARBA" id="ARBA00025185"/>
    </source>
</evidence>
<gene>
    <name evidence="12" type="ORF">EDE15_2272</name>
</gene>
<dbReference type="InterPro" id="IPR022687">
    <property type="entry name" value="HTH_DTXR"/>
</dbReference>
<dbReference type="InterPro" id="IPR038157">
    <property type="entry name" value="FeoA_core_dom"/>
</dbReference>
<dbReference type="InterPro" id="IPR036388">
    <property type="entry name" value="WH-like_DNA-bd_sf"/>
</dbReference>
<keyword evidence="6" id="KW-0805">Transcription regulation</keyword>
<dbReference type="AlphaFoldDB" id="A0A3R9P9P0"/>
<protein>
    <recommendedName>
        <fullName evidence="4">Transcriptional regulator MntR</fullName>
    </recommendedName>
</protein>
<dbReference type="InterPro" id="IPR036390">
    <property type="entry name" value="WH_DNA-bd_sf"/>
</dbReference>
<dbReference type="PANTHER" id="PTHR33238">
    <property type="entry name" value="IRON (METAL) DEPENDENT REPRESSOR, DTXR FAMILY"/>
    <property type="match status" value="1"/>
</dbReference>
<name>A0A3R9P9P0_9BACT</name>
<dbReference type="Gene3D" id="2.30.30.90">
    <property type="match status" value="1"/>
</dbReference>
<dbReference type="InterPro" id="IPR007167">
    <property type="entry name" value="Fe-transptr_FeoA-like"/>
</dbReference>
<dbReference type="EMBL" id="RSDW01000001">
    <property type="protein sequence ID" value="RSL16749.1"/>
    <property type="molecule type" value="Genomic_DNA"/>
</dbReference>
<dbReference type="PANTHER" id="PTHR33238:SF7">
    <property type="entry name" value="IRON-DEPENDENT TRANSCRIPTIONAL REGULATOR"/>
    <property type="match status" value="1"/>
</dbReference>
<dbReference type="SUPFAM" id="SSF46785">
    <property type="entry name" value="Winged helix' DNA-binding domain"/>
    <property type="match status" value="1"/>
</dbReference>
<evidence type="ECO:0000313" key="12">
    <source>
        <dbReference type="EMBL" id="RSL16749.1"/>
    </source>
</evidence>
<comment type="subunit">
    <text evidence="3">Homodimer.</text>
</comment>
<dbReference type="SUPFAM" id="SSF47979">
    <property type="entry name" value="Iron-dependent repressor protein, dimerization domain"/>
    <property type="match status" value="1"/>
</dbReference>
<keyword evidence="13" id="KW-1185">Reference proteome</keyword>
<evidence type="ECO:0000256" key="4">
    <source>
        <dbReference type="ARBA" id="ARBA00022386"/>
    </source>
</evidence>
<dbReference type="Pfam" id="PF02742">
    <property type="entry name" value="Fe_dep_repr_C"/>
    <property type="match status" value="1"/>
</dbReference>
<feature type="region of interest" description="Disordered" evidence="10">
    <location>
        <begin position="153"/>
        <end position="173"/>
    </location>
</feature>
<evidence type="ECO:0000256" key="5">
    <source>
        <dbReference type="ARBA" id="ARBA00023004"/>
    </source>
</evidence>
<evidence type="ECO:0000259" key="11">
    <source>
        <dbReference type="PROSITE" id="PS50944"/>
    </source>
</evidence>
<dbReference type="Gene3D" id="1.10.10.10">
    <property type="entry name" value="Winged helix-like DNA-binding domain superfamily/Winged helix DNA-binding domain"/>
    <property type="match status" value="1"/>
</dbReference>
<reference evidence="12 13" key="1">
    <citation type="submission" date="2018-12" db="EMBL/GenBank/DDBJ databases">
        <title>Sequencing of bacterial isolates from soil warming experiment in Harvard Forest, Massachusetts, USA.</title>
        <authorList>
            <person name="Deangelis K."/>
        </authorList>
    </citation>
    <scope>NUCLEOTIDE SEQUENCE [LARGE SCALE GENOMIC DNA]</scope>
    <source>
        <strain evidence="12 13">EB153</strain>
    </source>
</reference>
<dbReference type="InterPro" id="IPR050536">
    <property type="entry name" value="DtxR_MntR_Metal-Reg"/>
</dbReference>
<sequence>MANTLAKPLPEAKVTASATGSEAVDDYLKAIFQLSGREERQVSSTEIAAHLAITAASVTNMLQKLAASQPPMVVYEKHYGVRLSKAGKKRALEIIRHHRLIETFLHRILDYPWDEVHQEAERLEHFISERFEERIAAKLGNPEFDPHGHAIPALDGSLPGPEHQALSQLRPGQTAKVASVSDKDPEMLRYLATQGIRPGIPLTLTERLPFQGAYQIRIGRSPKLALLSEPLANAISVEVK</sequence>
<dbReference type="FunFam" id="1.10.60.10:FF:000004">
    <property type="entry name" value="DtxR family transcriptional regulator"/>
    <property type="match status" value="1"/>
</dbReference>
<comment type="caution">
    <text evidence="12">The sequence shown here is derived from an EMBL/GenBank/DDBJ whole genome shotgun (WGS) entry which is preliminary data.</text>
</comment>
<keyword evidence="5" id="KW-0408">Iron</keyword>
<dbReference type="GO" id="GO:0003677">
    <property type="term" value="F:DNA binding"/>
    <property type="evidence" value="ECO:0007669"/>
    <property type="project" value="UniProtKB-KW"/>
</dbReference>
<dbReference type="RefSeq" id="WP_185827116.1">
    <property type="nucleotide sequence ID" value="NZ_RSDW01000001.1"/>
</dbReference>
<evidence type="ECO:0000313" key="13">
    <source>
        <dbReference type="Proteomes" id="UP000269669"/>
    </source>
</evidence>
<evidence type="ECO:0000256" key="7">
    <source>
        <dbReference type="ARBA" id="ARBA00023125"/>
    </source>
</evidence>
<dbReference type="InterPro" id="IPR008988">
    <property type="entry name" value="Transcriptional_repressor_C"/>
</dbReference>
<keyword evidence="7" id="KW-0238">DNA-binding</keyword>
<evidence type="ECO:0000256" key="1">
    <source>
        <dbReference type="ARBA" id="ARBA00004496"/>
    </source>
</evidence>
<dbReference type="PROSITE" id="PS50944">
    <property type="entry name" value="HTH_DTXR"/>
    <property type="match status" value="1"/>
</dbReference>
<organism evidence="12 13">
    <name type="scientific">Edaphobacter aggregans</name>
    <dbReference type="NCBI Taxonomy" id="570835"/>
    <lineage>
        <taxon>Bacteria</taxon>
        <taxon>Pseudomonadati</taxon>
        <taxon>Acidobacteriota</taxon>
        <taxon>Terriglobia</taxon>
        <taxon>Terriglobales</taxon>
        <taxon>Acidobacteriaceae</taxon>
        <taxon>Edaphobacter</taxon>
    </lineage>
</organism>
<comment type="function">
    <text evidence="9">In the presence of manganese, represses expression of mntH and mntS. Up-regulates expression of mntP.</text>
</comment>
<feature type="domain" description="HTH dtxR-type" evidence="11">
    <location>
        <begin position="21"/>
        <end position="84"/>
    </location>
</feature>
<keyword evidence="8" id="KW-0804">Transcription</keyword>
<dbReference type="InterPro" id="IPR036421">
    <property type="entry name" value="Fe_dep_repressor_sf"/>
</dbReference>
<dbReference type="Pfam" id="PF04023">
    <property type="entry name" value="FeoA"/>
    <property type="match status" value="1"/>
</dbReference>
<evidence type="ECO:0000256" key="10">
    <source>
        <dbReference type="SAM" id="MobiDB-lite"/>
    </source>
</evidence>
<dbReference type="GO" id="GO:0046983">
    <property type="term" value="F:protein dimerization activity"/>
    <property type="evidence" value="ECO:0007669"/>
    <property type="project" value="InterPro"/>
</dbReference>
<dbReference type="GO" id="GO:0046914">
    <property type="term" value="F:transition metal ion binding"/>
    <property type="evidence" value="ECO:0007669"/>
    <property type="project" value="InterPro"/>
</dbReference>
<evidence type="ECO:0000256" key="2">
    <source>
        <dbReference type="ARBA" id="ARBA00007871"/>
    </source>
</evidence>
<dbReference type="GO" id="GO:0003700">
    <property type="term" value="F:DNA-binding transcription factor activity"/>
    <property type="evidence" value="ECO:0007669"/>
    <property type="project" value="InterPro"/>
</dbReference>
<dbReference type="InterPro" id="IPR022689">
    <property type="entry name" value="Iron_dep_repressor"/>
</dbReference>
<accession>A0A3R9P9P0</accession>